<dbReference type="InterPro" id="IPR001279">
    <property type="entry name" value="Metallo-B-lactamas"/>
</dbReference>
<dbReference type="Proteomes" id="UP000436138">
    <property type="component" value="Chromosome"/>
</dbReference>
<organism evidence="9 10">
    <name type="scientific">Streptomyces broussonetiae</name>
    <dbReference type="NCBI Taxonomy" id="2686304"/>
    <lineage>
        <taxon>Bacteria</taxon>
        <taxon>Bacillati</taxon>
        <taxon>Actinomycetota</taxon>
        <taxon>Actinomycetes</taxon>
        <taxon>Kitasatosporales</taxon>
        <taxon>Streptomycetaceae</taxon>
        <taxon>Streptomyces</taxon>
    </lineage>
</organism>
<dbReference type="CDD" id="cd07711">
    <property type="entry name" value="MBLAC1-like_MBL-fold"/>
    <property type="match status" value="1"/>
</dbReference>
<evidence type="ECO:0000256" key="6">
    <source>
        <dbReference type="ARBA" id="ARBA00045869"/>
    </source>
</evidence>
<evidence type="ECO:0000256" key="3">
    <source>
        <dbReference type="ARBA" id="ARBA00014856"/>
    </source>
</evidence>
<dbReference type="EMBL" id="CP047020">
    <property type="protein sequence ID" value="QHA06018.1"/>
    <property type="molecule type" value="Genomic_DNA"/>
</dbReference>
<evidence type="ECO:0000256" key="7">
    <source>
        <dbReference type="SAM" id="MobiDB-lite"/>
    </source>
</evidence>
<evidence type="ECO:0000256" key="4">
    <source>
        <dbReference type="ARBA" id="ARBA00032988"/>
    </source>
</evidence>
<feature type="domain" description="Metallo-beta-lactamase" evidence="8">
    <location>
        <begin position="89"/>
        <end position="246"/>
    </location>
</feature>
<dbReference type="InterPro" id="IPR039344">
    <property type="entry name" value="MBLAC1"/>
</dbReference>
<dbReference type="Gene3D" id="3.60.15.10">
    <property type="entry name" value="Ribonuclease Z/Hydroxyacylglutathione hydrolase-like"/>
    <property type="match status" value="1"/>
</dbReference>
<feature type="compositionally biased region" description="Basic and acidic residues" evidence="7">
    <location>
        <begin position="13"/>
        <end position="30"/>
    </location>
</feature>
<comment type="subunit">
    <text evidence="2">Homodimer.</text>
</comment>
<evidence type="ECO:0000313" key="10">
    <source>
        <dbReference type="Proteomes" id="UP000436138"/>
    </source>
</evidence>
<comment type="function">
    <text evidence="6">Endoribonuclease that catalyzes the hydrolysis of histone-coding pre-mRNA 3'-end. Involved in histone pre-mRNA processing during the S-phase of the cell cycle, which is required for entering/progressing through S-phase. Cleaves histone pre-mRNA at a major and a minor cleavage site after the 5'-ACCCA-3' and the 5'-ACCCACA-3' sequence, respectively, and located downstream of the stem-loop. May require the presence of the HDE element located at the histone pre-RNA 3'-end to avoid non-specific cleavage.</text>
</comment>
<dbReference type="GO" id="GO:0005829">
    <property type="term" value="C:cytosol"/>
    <property type="evidence" value="ECO:0007669"/>
    <property type="project" value="UniProtKB-SubCell"/>
</dbReference>
<evidence type="ECO:0000256" key="1">
    <source>
        <dbReference type="ARBA" id="ARBA00004514"/>
    </source>
</evidence>
<gene>
    <name evidence="9" type="ORF">GQF42_24445</name>
</gene>
<reference evidence="9 10" key="1">
    <citation type="submission" date="2019-12" db="EMBL/GenBank/DDBJ databases">
        <title>Streptomyces sp. strain T44 isolated from rhizosphere soil of Broussonetia papyrifera.</title>
        <authorList>
            <person name="Mo P."/>
        </authorList>
    </citation>
    <scope>NUCLEOTIDE SEQUENCE [LARGE SCALE GENOMIC DNA]</scope>
    <source>
        <strain evidence="9 10">T44</strain>
    </source>
</reference>
<dbReference type="AlphaFoldDB" id="A0A6I6MYU5"/>
<evidence type="ECO:0000259" key="8">
    <source>
        <dbReference type="SMART" id="SM00849"/>
    </source>
</evidence>
<protein>
    <recommendedName>
        <fullName evidence="3">Metallo-beta-lactamase domain-containing protein 1</fullName>
    </recommendedName>
    <alternativeName>
        <fullName evidence="4">Endoribonuclease MBLAC1</fullName>
    </alternativeName>
</protein>
<dbReference type="KEGG" id="sbro:GQF42_24445"/>
<dbReference type="SMART" id="SM00849">
    <property type="entry name" value="Lactamase_B"/>
    <property type="match status" value="1"/>
</dbReference>
<evidence type="ECO:0000313" key="9">
    <source>
        <dbReference type="EMBL" id="QHA06018.1"/>
    </source>
</evidence>
<dbReference type="Pfam" id="PF00753">
    <property type="entry name" value="Lactamase_B"/>
    <property type="match status" value="1"/>
</dbReference>
<sequence>MATGESAVPRQDSNLRHRPETANTAPDRHASRPPTRTVHTYPLIGYFASIQEGVIYPVVATFTLLTAGYDPLAPRNVGRDGRDQPWHVASTVALLRDGDAIVVVDPGMVADRKLILDPLTAAGVTPGQATDVVFSHHHPDHTVNAALFPNARCHDFWAIYYNDIWTVRPADGFQISSSIRLIETPGHSPQDITTIAETDEGTIALTHMWWHTDGPAEDPFASDPDALRINRRKILDLQPALIVPGHGVPFAPSENTPV</sequence>
<feature type="region of interest" description="Disordered" evidence="7">
    <location>
        <begin position="1"/>
        <end position="36"/>
    </location>
</feature>
<comment type="catalytic activity">
    <reaction evidence="5">
        <text>a ribonucleotidyl-ribonucleotide-RNA + H2O = a 3'-end ribonucleotide-RNA + a 5'-end 5'-phospho-ribonucleoside-RNA + H(+)</text>
        <dbReference type="Rhea" id="RHEA:68096"/>
        <dbReference type="Rhea" id="RHEA-COMP:15179"/>
        <dbReference type="Rhea" id="RHEA-COMP:17355"/>
        <dbReference type="Rhea" id="RHEA-COMP:17428"/>
        <dbReference type="ChEBI" id="CHEBI:15377"/>
        <dbReference type="ChEBI" id="CHEBI:15378"/>
        <dbReference type="ChEBI" id="CHEBI:74896"/>
        <dbReference type="ChEBI" id="CHEBI:138282"/>
        <dbReference type="ChEBI" id="CHEBI:173118"/>
    </reaction>
    <physiologicalReaction direction="left-to-right" evidence="5">
        <dbReference type="Rhea" id="RHEA:68097"/>
    </physiologicalReaction>
</comment>
<evidence type="ECO:0000256" key="2">
    <source>
        <dbReference type="ARBA" id="ARBA00011738"/>
    </source>
</evidence>
<dbReference type="SUPFAM" id="SSF56281">
    <property type="entry name" value="Metallo-hydrolase/oxidoreductase"/>
    <property type="match status" value="1"/>
</dbReference>
<name>A0A6I6MYU5_9ACTN</name>
<dbReference type="PANTHER" id="PTHR23200:SF48">
    <property type="entry name" value="METALLO-BETA-LACTAMASE DOMAIN-CONTAINING PROTEIN 1"/>
    <property type="match status" value="1"/>
</dbReference>
<comment type="subcellular location">
    <subcellularLocation>
        <location evidence="1">Cytoplasm</location>
        <location evidence="1">Cytosol</location>
    </subcellularLocation>
</comment>
<keyword evidence="10" id="KW-1185">Reference proteome</keyword>
<dbReference type="GO" id="GO:0016787">
    <property type="term" value="F:hydrolase activity"/>
    <property type="evidence" value="ECO:0007669"/>
    <property type="project" value="UniProtKB-KW"/>
</dbReference>
<proteinExistence type="predicted"/>
<dbReference type="InterPro" id="IPR036866">
    <property type="entry name" value="RibonucZ/Hydroxyglut_hydro"/>
</dbReference>
<keyword evidence="9" id="KW-0378">Hydrolase</keyword>
<accession>A0A6I6MYU5</accession>
<dbReference type="PANTHER" id="PTHR23200">
    <property type="entry name" value="METALLO-BETA-LACTAMASE DOMAIN-CONTAINING PROTEIN 1"/>
    <property type="match status" value="1"/>
</dbReference>
<evidence type="ECO:0000256" key="5">
    <source>
        <dbReference type="ARBA" id="ARBA00044690"/>
    </source>
</evidence>